<dbReference type="CDD" id="cd20071">
    <property type="entry name" value="SET_SMYD"/>
    <property type="match status" value="1"/>
</dbReference>
<keyword evidence="7" id="KW-1185">Reference proteome</keyword>
<protein>
    <recommendedName>
        <fullName evidence="5">MYND-type domain-containing protein</fullName>
    </recommendedName>
</protein>
<dbReference type="Gene3D" id="1.10.220.160">
    <property type="match status" value="1"/>
</dbReference>
<accession>A0A7R9L385</accession>
<dbReference type="Pfam" id="PF01753">
    <property type="entry name" value="zf-MYND"/>
    <property type="match status" value="1"/>
</dbReference>
<evidence type="ECO:0000313" key="7">
    <source>
        <dbReference type="Proteomes" id="UP000759131"/>
    </source>
</evidence>
<sequence length="372" mass="42404">MSPKLSKQLSPGDVITEDMPLIHVLDVEFKGKCCDKCLKRSDQLKRCSKCLRMHYCTIECQKNDWKYHKNECPLFGHHVIQDMIDDKFGALWLRLYLSVQNIPTFATEKHRLIDGSEVSLRDISVDVSAASDDIRSHCQIVCLVFTELGINFDAQEVLHWSQFLVTVSNFGIKFGDQLSITNTTVGSGLYVTYSLFGHSCQPNSALVMKKDLSLQLRAMRPIAAGEDITISYVSLQQNRANRQKALEFWSIDCECDKCVQKLDSRVDYDKYFSGDILPLRVFSFGSQIVDYLRQVLTDLDVMYGDYNPLKTYLMFTIIMALYYCPLIPEPFMNEMKANLMKAFDVTFGANSPLKARIVHSISTGQLCEQLPV</sequence>
<name>A0A7R9L385_9ACAR</name>
<dbReference type="EMBL" id="OC868692">
    <property type="protein sequence ID" value="CAD7634169.1"/>
    <property type="molecule type" value="Genomic_DNA"/>
</dbReference>
<dbReference type="GO" id="GO:0008170">
    <property type="term" value="F:N-methyltransferase activity"/>
    <property type="evidence" value="ECO:0007669"/>
    <property type="project" value="UniProtKB-ARBA"/>
</dbReference>
<dbReference type="PANTHER" id="PTHR12197">
    <property type="entry name" value="HISTONE-LYSINE N-METHYLTRANSFERASE SMYD"/>
    <property type="match status" value="1"/>
</dbReference>
<dbReference type="GO" id="GO:0008270">
    <property type="term" value="F:zinc ion binding"/>
    <property type="evidence" value="ECO:0007669"/>
    <property type="project" value="UniProtKB-KW"/>
</dbReference>
<feature type="domain" description="MYND-type" evidence="5">
    <location>
        <begin position="34"/>
        <end position="72"/>
    </location>
</feature>
<dbReference type="InterPro" id="IPR001214">
    <property type="entry name" value="SET_dom"/>
</dbReference>
<dbReference type="SUPFAM" id="SSF82199">
    <property type="entry name" value="SET domain"/>
    <property type="match status" value="2"/>
</dbReference>
<dbReference type="InterPro" id="IPR050869">
    <property type="entry name" value="H3K4_H4K5_MeTrfase"/>
</dbReference>
<keyword evidence="1" id="KW-0479">Metal-binding</keyword>
<dbReference type="PANTHER" id="PTHR12197:SF251">
    <property type="entry name" value="EG:BACR7C10.4 PROTEIN"/>
    <property type="match status" value="1"/>
</dbReference>
<evidence type="ECO:0000256" key="3">
    <source>
        <dbReference type="ARBA" id="ARBA00022833"/>
    </source>
</evidence>
<gene>
    <name evidence="6" type="ORF">OSB1V03_LOCUS14565</name>
</gene>
<dbReference type="GO" id="GO:0008757">
    <property type="term" value="F:S-adenosylmethionine-dependent methyltransferase activity"/>
    <property type="evidence" value="ECO:0007669"/>
    <property type="project" value="UniProtKB-ARBA"/>
</dbReference>
<dbReference type="OrthoDB" id="5945798at2759"/>
<evidence type="ECO:0000256" key="4">
    <source>
        <dbReference type="PROSITE-ProRule" id="PRU00134"/>
    </source>
</evidence>
<evidence type="ECO:0000313" key="6">
    <source>
        <dbReference type="EMBL" id="CAD7634169.1"/>
    </source>
</evidence>
<dbReference type="InterPro" id="IPR002893">
    <property type="entry name" value="Znf_MYND"/>
</dbReference>
<dbReference type="Proteomes" id="UP000759131">
    <property type="component" value="Unassembled WGS sequence"/>
</dbReference>
<dbReference type="GO" id="GO:0005634">
    <property type="term" value="C:nucleus"/>
    <property type="evidence" value="ECO:0007669"/>
    <property type="project" value="TreeGrafter"/>
</dbReference>
<dbReference type="AlphaFoldDB" id="A0A7R9L385"/>
<keyword evidence="3" id="KW-0862">Zinc</keyword>
<dbReference type="Pfam" id="PF00856">
    <property type="entry name" value="SET"/>
    <property type="match status" value="1"/>
</dbReference>
<reference evidence="6" key="1">
    <citation type="submission" date="2020-11" db="EMBL/GenBank/DDBJ databases">
        <authorList>
            <person name="Tran Van P."/>
        </authorList>
    </citation>
    <scope>NUCLEOTIDE SEQUENCE</scope>
</reference>
<dbReference type="InterPro" id="IPR046341">
    <property type="entry name" value="SET_dom_sf"/>
</dbReference>
<dbReference type="Gene3D" id="6.10.140.2220">
    <property type="match status" value="1"/>
</dbReference>
<dbReference type="EMBL" id="CAJPIZ010014117">
    <property type="protein sequence ID" value="CAG2114599.1"/>
    <property type="molecule type" value="Genomic_DNA"/>
</dbReference>
<dbReference type="PROSITE" id="PS50865">
    <property type="entry name" value="ZF_MYND_2"/>
    <property type="match status" value="1"/>
</dbReference>
<keyword evidence="2 4" id="KW-0863">Zinc-finger</keyword>
<dbReference type="Gene3D" id="2.170.270.10">
    <property type="entry name" value="SET domain"/>
    <property type="match status" value="1"/>
</dbReference>
<evidence type="ECO:0000256" key="1">
    <source>
        <dbReference type="ARBA" id="ARBA00022723"/>
    </source>
</evidence>
<dbReference type="GO" id="GO:0008276">
    <property type="term" value="F:protein methyltransferase activity"/>
    <property type="evidence" value="ECO:0007669"/>
    <property type="project" value="UniProtKB-ARBA"/>
</dbReference>
<proteinExistence type="predicted"/>
<evidence type="ECO:0000259" key="5">
    <source>
        <dbReference type="PROSITE" id="PS50865"/>
    </source>
</evidence>
<organism evidence="6">
    <name type="scientific">Medioppia subpectinata</name>
    <dbReference type="NCBI Taxonomy" id="1979941"/>
    <lineage>
        <taxon>Eukaryota</taxon>
        <taxon>Metazoa</taxon>
        <taxon>Ecdysozoa</taxon>
        <taxon>Arthropoda</taxon>
        <taxon>Chelicerata</taxon>
        <taxon>Arachnida</taxon>
        <taxon>Acari</taxon>
        <taxon>Acariformes</taxon>
        <taxon>Sarcoptiformes</taxon>
        <taxon>Oribatida</taxon>
        <taxon>Brachypylina</taxon>
        <taxon>Oppioidea</taxon>
        <taxon>Oppiidae</taxon>
        <taxon>Medioppia</taxon>
    </lineage>
</organism>
<evidence type="ECO:0000256" key="2">
    <source>
        <dbReference type="ARBA" id="ARBA00022771"/>
    </source>
</evidence>